<sequence>MKIISKMVAVSGFSLMALGISMSSFASESPETQASGRTYTTVTISNIPGGGEAKANLSTGNLKRSGDTQVTFLETKRTALLGNSAELVNSNQDARSSKVGLSLNKVVNGTNKGAQINYYYYAKVYSNIIEPNNNNDVTLQFSADKMN</sequence>
<evidence type="ECO:0000256" key="1">
    <source>
        <dbReference type="SAM" id="SignalP"/>
    </source>
</evidence>
<dbReference type="STRING" id="112904.BH747_00875"/>
<evidence type="ECO:0008006" key="4">
    <source>
        <dbReference type="Google" id="ProtNLM"/>
    </source>
</evidence>
<organism evidence="2 3">
    <name type="scientific">Enterococcus villorum</name>
    <dbReference type="NCBI Taxonomy" id="112904"/>
    <lineage>
        <taxon>Bacteria</taxon>
        <taxon>Bacillati</taxon>
        <taxon>Bacillota</taxon>
        <taxon>Bacilli</taxon>
        <taxon>Lactobacillales</taxon>
        <taxon>Enterococcaceae</taxon>
        <taxon>Enterococcus</taxon>
    </lineage>
</organism>
<keyword evidence="1" id="KW-0732">Signal</keyword>
<feature type="chain" id="PRO_5012167103" description="WxL domain-containing protein" evidence="1">
    <location>
        <begin position="27"/>
        <end position="147"/>
    </location>
</feature>
<dbReference type="EMBL" id="MJEA01000001">
    <property type="protein sequence ID" value="OQO71417.1"/>
    <property type="molecule type" value="Genomic_DNA"/>
</dbReference>
<dbReference type="RefSeq" id="WP_081181499.1">
    <property type="nucleotide sequence ID" value="NZ_MJEA01000001.1"/>
</dbReference>
<accession>A0A1V8YFK7</accession>
<protein>
    <recommendedName>
        <fullName evidence="4">WxL domain-containing protein</fullName>
    </recommendedName>
</protein>
<gene>
    <name evidence="2" type="ORF">BH747_00875</name>
</gene>
<dbReference type="Proteomes" id="UP000192477">
    <property type="component" value="Unassembled WGS sequence"/>
</dbReference>
<reference evidence="2 3" key="1">
    <citation type="journal article" date="2017" name="BMC Microbiol.">
        <title>Comparative genomics of Enterococcus spp. isolated from bovine feces.</title>
        <authorList>
            <person name="Beukers A.G."/>
            <person name="Zaheer R."/>
            <person name="Goji N."/>
            <person name="Amoako K.K."/>
            <person name="Chaves A.V."/>
            <person name="Ward M.P."/>
            <person name="McAllister T.A."/>
        </authorList>
    </citation>
    <scope>NUCLEOTIDE SEQUENCE [LARGE SCALE GENOMIC DNA]</scope>
    <source>
        <strain evidence="2 3">F1129D 143</strain>
    </source>
</reference>
<feature type="signal peptide" evidence="1">
    <location>
        <begin position="1"/>
        <end position="26"/>
    </location>
</feature>
<evidence type="ECO:0000313" key="2">
    <source>
        <dbReference type="EMBL" id="OQO71417.1"/>
    </source>
</evidence>
<name>A0A1V8YFK7_9ENTE</name>
<evidence type="ECO:0000313" key="3">
    <source>
        <dbReference type="Proteomes" id="UP000192477"/>
    </source>
</evidence>
<dbReference type="AlphaFoldDB" id="A0A1V8YFK7"/>
<proteinExistence type="predicted"/>
<comment type="caution">
    <text evidence="2">The sequence shown here is derived from an EMBL/GenBank/DDBJ whole genome shotgun (WGS) entry which is preliminary data.</text>
</comment>